<evidence type="ECO:0000256" key="12">
    <source>
        <dbReference type="RuleBase" id="RU003693"/>
    </source>
</evidence>
<accession>A0A1B8QA95</accession>
<evidence type="ECO:0000313" key="15">
    <source>
        <dbReference type="Proteomes" id="UP000092508"/>
    </source>
</evidence>
<evidence type="ECO:0000256" key="11">
    <source>
        <dbReference type="ARBA" id="ARBA00047715"/>
    </source>
</evidence>
<sequence>MLKHFELSHRLQHQAQSVQLRQLTTIKHGVTPTISMAGKKYVNFASNDYLGLASAPQVVAAFCEALQTAGQVGSGASHLVSGHHIWHDELAATLAQTTGYPTALTFSTGYMANIAVLQALCDKDSVIFSDRLNHASIVDGALLSRATLVRFAHRDYAALERRLASTDAKQKLIVTDHVFSMDGTCADLVHLHDLAQRYEAALVVDDAHGFGLPYQAAALADIYVGTLGKAIGTMGAFVAGEQTLIDYLVNVARPFIYTTAQPPALAKATLTAIQIARTDDARQQQLQANIFQLRTGLREQGWQVGLASDTSTSWQTAIVPVIVGDNTRALQLADHLRQAGIWATAIRPPTVPVGTARLRFCVSAAHSADDIAALLDTMAHLRGA</sequence>
<keyword evidence="7" id="KW-0093">Biotin biosynthesis</keyword>
<dbReference type="PANTHER" id="PTHR13693">
    <property type="entry name" value="CLASS II AMINOTRANSFERASE/8-AMINO-7-OXONONANOATE SYNTHASE"/>
    <property type="match status" value="1"/>
</dbReference>
<dbReference type="CDD" id="cd06454">
    <property type="entry name" value="KBL_like"/>
    <property type="match status" value="1"/>
</dbReference>
<proteinExistence type="inferred from homology"/>
<evidence type="ECO:0000256" key="6">
    <source>
        <dbReference type="ARBA" id="ARBA00022679"/>
    </source>
</evidence>
<dbReference type="Pfam" id="PF00155">
    <property type="entry name" value="Aminotran_1_2"/>
    <property type="match status" value="1"/>
</dbReference>
<comment type="pathway">
    <text evidence="2">Cofactor biosynthesis; biotin biosynthesis.</text>
</comment>
<evidence type="ECO:0000313" key="14">
    <source>
        <dbReference type="EMBL" id="OBX76067.1"/>
    </source>
</evidence>
<evidence type="ECO:0000259" key="13">
    <source>
        <dbReference type="Pfam" id="PF00155"/>
    </source>
</evidence>
<dbReference type="EMBL" id="LZMZ01000033">
    <property type="protein sequence ID" value="OBX76067.1"/>
    <property type="molecule type" value="Genomic_DNA"/>
</dbReference>
<evidence type="ECO:0000256" key="10">
    <source>
        <dbReference type="ARBA" id="ARBA00033381"/>
    </source>
</evidence>
<dbReference type="InterPro" id="IPR050087">
    <property type="entry name" value="AON_synthase_class-II"/>
</dbReference>
<reference evidence="14 15" key="1">
    <citation type="submission" date="2016-06" db="EMBL/GenBank/DDBJ databases">
        <title>Draft genome of Moraxella atlantae CCUG 66109.</title>
        <authorList>
            <person name="Salva-Serra F."/>
            <person name="Engstrom-Jakobsson H."/>
            <person name="Thorell K."/>
            <person name="Gonzales-Siles L."/>
            <person name="Karlsson R."/>
            <person name="Boulund F."/>
            <person name="Engstrand L."/>
            <person name="Kristiansson E."/>
            <person name="Moore E."/>
        </authorList>
    </citation>
    <scope>NUCLEOTIDE SEQUENCE [LARGE SCALE GENOMIC DNA]</scope>
    <source>
        <strain evidence="14 15">CCUG 66109</strain>
    </source>
</reference>
<dbReference type="PROSITE" id="PS00599">
    <property type="entry name" value="AA_TRANSFER_CLASS_2"/>
    <property type="match status" value="1"/>
</dbReference>
<dbReference type="Gene3D" id="3.40.640.10">
    <property type="entry name" value="Type I PLP-dependent aspartate aminotransferase-like (Major domain)"/>
    <property type="match status" value="1"/>
</dbReference>
<comment type="similarity">
    <text evidence="3">Belongs to the class-II pyridoxal-phosphate-dependent aminotransferase family. BioF subfamily.</text>
</comment>
<evidence type="ECO:0000256" key="1">
    <source>
        <dbReference type="ARBA" id="ARBA00001933"/>
    </source>
</evidence>
<dbReference type="GO" id="GO:0008710">
    <property type="term" value="F:8-amino-7-oxononanoate synthase activity"/>
    <property type="evidence" value="ECO:0007669"/>
    <property type="project" value="UniProtKB-EC"/>
</dbReference>
<comment type="cofactor">
    <cofactor evidence="1 12">
        <name>pyridoxal 5'-phosphate</name>
        <dbReference type="ChEBI" id="CHEBI:597326"/>
    </cofactor>
</comment>
<dbReference type="InterPro" id="IPR001917">
    <property type="entry name" value="Aminotrans_II_pyridoxalP_BS"/>
</dbReference>
<dbReference type="InterPro" id="IPR015421">
    <property type="entry name" value="PyrdxlP-dep_Trfase_major"/>
</dbReference>
<comment type="catalytic activity">
    <reaction evidence="11">
        <text>6-carboxyhexanoyl-[ACP] + L-alanine + H(+) = (8S)-8-amino-7-oxononanoate + holo-[ACP] + CO2</text>
        <dbReference type="Rhea" id="RHEA:42288"/>
        <dbReference type="Rhea" id="RHEA-COMP:9685"/>
        <dbReference type="Rhea" id="RHEA-COMP:9955"/>
        <dbReference type="ChEBI" id="CHEBI:15378"/>
        <dbReference type="ChEBI" id="CHEBI:16526"/>
        <dbReference type="ChEBI" id="CHEBI:57972"/>
        <dbReference type="ChEBI" id="CHEBI:64479"/>
        <dbReference type="ChEBI" id="CHEBI:78846"/>
        <dbReference type="ChEBI" id="CHEBI:149468"/>
        <dbReference type="EC" id="2.3.1.47"/>
    </reaction>
</comment>
<dbReference type="PANTHER" id="PTHR13693:SF100">
    <property type="entry name" value="8-AMINO-7-OXONONANOATE SYNTHASE"/>
    <property type="match status" value="1"/>
</dbReference>
<evidence type="ECO:0000256" key="9">
    <source>
        <dbReference type="ARBA" id="ARBA00032610"/>
    </source>
</evidence>
<dbReference type="AlphaFoldDB" id="A0A1B8QA95"/>
<dbReference type="InterPro" id="IPR015424">
    <property type="entry name" value="PyrdxlP-dep_Trfase"/>
</dbReference>
<dbReference type="RefSeq" id="WP_067237908.1">
    <property type="nucleotide sequence ID" value="NZ_LZMZ01000033.1"/>
</dbReference>
<gene>
    <name evidence="14" type="ORF">A9308_09070</name>
</gene>
<dbReference type="InterPro" id="IPR015422">
    <property type="entry name" value="PyrdxlP-dep_Trfase_small"/>
</dbReference>
<dbReference type="GO" id="GO:0009102">
    <property type="term" value="P:biotin biosynthetic process"/>
    <property type="evidence" value="ECO:0007669"/>
    <property type="project" value="UniProtKB-KW"/>
</dbReference>
<feature type="domain" description="Aminotransferase class I/classII large" evidence="13">
    <location>
        <begin position="40"/>
        <end position="376"/>
    </location>
</feature>
<keyword evidence="8 12" id="KW-0663">Pyridoxal phosphate</keyword>
<dbReference type="InterPro" id="IPR004839">
    <property type="entry name" value="Aminotransferase_I/II_large"/>
</dbReference>
<dbReference type="STRING" id="34059.A9308_09070"/>
<evidence type="ECO:0000256" key="5">
    <source>
        <dbReference type="ARBA" id="ARBA00013187"/>
    </source>
</evidence>
<comment type="subunit">
    <text evidence="4">Homodimer.</text>
</comment>
<dbReference type="Gene3D" id="3.90.1150.10">
    <property type="entry name" value="Aspartate Aminotransferase, domain 1"/>
    <property type="match status" value="1"/>
</dbReference>
<evidence type="ECO:0000256" key="2">
    <source>
        <dbReference type="ARBA" id="ARBA00004746"/>
    </source>
</evidence>
<evidence type="ECO:0000256" key="7">
    <source>
        <dbReference type="ARBA" id="ARBA00022756"/>
    </source>
</evidence>
<evidence type="ECO:0000256" key="8">
    <source>
        <dbReference type="ARBA" id="ARBA00022898"/>
    </source>
</evidence>
<organism evidence="14 15">
    <name type="scientific">Faucicola atlantae</name>
    <dbReference type="NCBI Taxonomy" id="34059"/>
    <lineage>
        <taxon>Bacteria</taxon>
        <taxon>Pseudomonadati</taxon>
        <taxon>Pseudomonadota</taxon>
        <taxon>Gammaproteobacteria</taxon>
        <taxon>Moraxellales</taxon>
        <taxon>Moraxellaceae</taxon>
        <taxon>Faucicola</taxon>
    </lineage>
</organism>
<dbReference type="SUPFAM" id="SSF53383">
    <property type="entry name" value="PLP-dependent transferases"/>
    <property type="match status" value="1"/>
</dbReference>
<comment type="caution">
    <text evidence="14">The sequence shown here is derived from an EMBL/GenBank/DDBJ whole genome shotgun (WGS) entry which is preliminary data.</text>
</comment>
<dbReference type="Proteomes" id="UP000092508">
    <property type="component" value="Unassembled WGS sequence"/>
</dbReference>
<keyword evidence="6" id="KW-0808">Transferase</keyword>
<dbReference type="EC" id="2.3.1.47" evidence="5"/>
<evidence type="ECO:0000256" key="4">
    <source>
        <dbReference type="ARBA" id="ARBA00011738"/>
    </source>
</evidence>
<evidence type="ECO:0000256" key="3">
    <source>
        <dbReference type="ARBA" id="ARBA00010008"/>
    </source>
</evidence>
<name>A0A1B8QA95_9GAMM</name>
<protein>
    <recommendedName>
        <fullName evidence="5">8-amino-7-oxononanoate synthase</fullName>
        <ecNumber evidence="5">2.3.1.47</ecNumber>
    </recommendedName>
    <alternativeName>
        <fullName evidence="9">7-keto-8-amino-pelargonic acid synthase</fullName>
    </alternativeName>
    <alternativeName>
        <fullName evidence="10">8-amino-7-ketopelargonate synthase</fullName>
    </alternativeName>
</protein>
<dbReference type="GO" id="GO:0030170">
    <property type="term" value="F:pyridoxal phosphate binding"/>
    <property type="evidence" value="ECO:0007669"/>
    <property type="project" value="InterPro"/>
</dbReference>